<evidence type="ECO:0000313" key="16">
    <source>
        <dbReference type="EMBL" id="MBB5747188.1"/>
    </source>
</evidence>
<dbReference type="PANTHER" id="PTHR30332">
    <property type="entry name" value="PROBABLE GENERAL SECRETION PATHWAY PROTEIN D"/>
    <property type="match status" value="1"/>
</dbReference>
<keyword evidence="4" id="KW-1134">Transmembrane beta strand</keyword>
<dbReference type="GO" id="GO:0015627">
    <property type="term" value="C:type II protein secretion system complex"/>
    <property type="evidence" value="ECO:0007669"/>
    <property type="project" value="InterPro"/>
</dbReference>
<evidence type="ECO:0000313" key="17">
    <source>
        <dbReference type="Proteomes" id="UP000545037"/>
    </source>
</evidence>
<keyword evidence="9" id="KW-0998">Cell outer membrane</keyword>
<feature type="domain" description="NolW-like" evidence="14">
    <location>
        <begin position="140"/>
        <end position="198"/>
    </location>
</feature>
<comment type="similarity">
    <text evidence="2">Belongs to the bacterial secretin family. GSP D subfamily.</text>
</comment>
<feature type="domain" description="Type II/III secretion system secretin-like" evidence="13">
    <location>
        <begin position="479"/>
        <end position="644"/>
    </location>
</feature>
<sequence>MTRIMRLSTTSVLALSMLVGPVVQPGIVVAQAVQTAPAAVADDVIINMRGADIKDVAEQVSRITGRTLVLDPAVSGQVNVVSAEPLSRNGVWELFLQVLRTSQFAAVRSGNVWRIVPQASVIQGGSSETGAATSNQQVITRVIRLRNLPSDQAVRALRPLVASSGALEAITDPNAVVVTDYAENVARVQQLAASLDRGGGSAVEVVALEYASAVDVAQSISTLLGSDAGGPKVSADERSNSVLIRGEASDIAQARSIVRSLDQPGGASPITRVVRLRNSDAESIAEIVAGLMGAEGAATNAVSRSLRSNTTGLASLSASNRDAAAAAVGMATGSTSSEGGASPLPASGSAARGPSGFQLTDVTVQAAPELNAIVMRGAPATVAMLEDLIVQLDLRRAQVKIEVAIVEITGELGERIGVQLGLGGTVPADGVAGGSSFSTAGSALGTVLRTLGVPEASLLGEGLSFAAGQEGEFGLLLQALGTNASANLLSSPNITVLDNQPAEIVVGQNVPFRTGSFATDGNSTNPFTTISREDVGLTLRVIPRVHDGNVVKLDVSQEVSSLVNSTVLGAADLITNRRSLQTTVLADDGQTVVLGGLVSDDIQTSNSRVPGLGSLPVVGNLFRARSNSQTRRTLFIFLKPTILRDSEAVSRATQQSYDRLRTAEPPRFDPRNPPALPAGDPRLQPDVDGVFRN</sequence>
<dbReference type="RefSeq" id="WP_183214192.1">
    <property type="nucleotide sequence ID" value="NZ_JACHOR010000005.1"/>
</dbReference>
<feature type="chain" id="PRO_5030842388" evidence="12">
    <location>
        <begin position="26"/>
        <end position="693"/>
    </location>
</feature>
<keyword evidence="5" id="KW-0812">Transmembrane</keyword>
<evidence type="ECO:0000259" key="13">
    <source>
        <dbReference type="Pfam" id="PF00263"/>
    </source>
</evidence>
<dbReference type="InterPro" id="IPR050810">
    <property type="entry name" value="Bact_Secretion_Sys_Channel"/>
</dbReference>
<evidence type="ECO:0000259" key="14">
    <source>
        <dbReference type="Pfam" id="PF03958"/>
    </source>
</evidence>
<comment type="caution">
    <text evidence="16">The sequence shown here is derived from an EMBL/GenBank/DDBJ whole genome shotgun (WGS) entry which is preliminary data.</text>
</comment>
<reference evidence="16 17" key="1">
    <citation type="submission" date="2020-08" db="EMBL/GenBank/DDBJ databases">
        <title>Genomic Encyclopedia of Type Strains, Phase IV (KMG-IV): sequencing the most valuable type-strain genomes for metagenomic binning, comparative biology and taxonomic classification.</title>
        <authorList>
            <person name="Goeker M."/>
        </authorList>
    </citation>
    <scope>NUCLEOTIDE SEQUENCE [LARGE SCALE GENOMIC DNA]</scope>
    <source>
        <strain evidence="16 17">DSM 4737</strain>
    </source>
</reference>
<dbReference type="Proteomes" id="UP000545037">
    <property type="component" value="Unassembled WGS sequence"/>
</dbReference>
<evidence type="ECO:0000256" key="3">
    <source>
        <dbReference type="ARBA" id="ARBA00022448"/>
    </source>
</evidence>
<feature type="domain" description="NolW-like" evidence="14">
    <location>
        <begin position="271"/>
        <end position="398"/>
    </location>
</feature>
<accession>A0A7W9CK62</accession>
<dbReference type="GO" id="GO:0009279">
    <property type="term" value="C:cell outer membrane"/>
    <property type="evidence" value="ECO:0007669"/>
    <property type="project" value="UniProtKB-SubCell"/>
</dbReference>
<keyword evidence="17" id="KW-1185">Reference proteome</keyword>
<dbReference type="PRINTS" id="PR00811">
    <property type="entry name" value="BCTERIALGSPD"/>
</dbReference>
<evidence type="ECO:0000256" key="10">
    <source>
        <dbReference type="RuleBase" id="RU004004"/>
    </source>
</evidence>
<feature type="compositionally biased region" description="Basic and acidic residues" evidence="11">
    <location>
        <begin position="658"/>
        <end position="670"/>
    </location>
</feature>
<evidence type="ECO:0000256" key="2">
    <source>
        <dbReference type="ARBA" id="ARBA00006980"/>
    </source>
</evidence>
<keyword evidence="7" id="KW-0653">Protein transport</keyword>
<evidence type="ECO:0000256" key="8">
    <source>
        <dbReference type="ARBA" id="ARBA00023136"/>
    </source>
</evidence>
<evidence type="ECO:0000256" key="5">
    <source>
        <dbReference type="ARBA" id="ARBA00022692"/>
    </source>
</evidence>
<evidence type="ECO:0000256" key="6">
    <source>
        <dbReference type="ARBA" id="ARBA00022729"/>
    </source>
</evidence>
<keyword evidence="3 10" id="KW-0813">Transport</keyword>
<dbReference type="InterPro" id="IPR013356">
    <property type="entry name" value="T2SS_GspD"/>
</dbReference>
<evidence type="ECO:0000259" key="15">
    <source>
        <dbReference type="Pfam" id="PF21305"/>
    </source>
</evidence>
<dbReference type="InterPro" id="IPR038591">
    <property type="entry name" value="NolW-like_sf"/>
</dbReference>
<dbReference type="Gene3D" id="3.30.1370.120">
    <property type="match status" value="3"/>
</dbReference>
<dbReference type="InterPro" id="IPR004845">
    <property type="entry name" value="T2SS_GspD_CS"/>
</dbReference>
<dbReference type="InterPro" id="IPR005644">
    <property type="entry name" value="NolW-like"/>
</dbReference>
<dbReference type="PANTHER" id="PTHR30332:SF24">
    <property type="entry name" value="SECRETIN GSPD-RELATED"/>
    <property type="match status" value="1"/>
</dbReference>
<dbReference type="InterPro" id="IPR049371">
    <property type="entry name" value="GspD-like_N0"/>
</dbReference>
<name>A0A7W9CK62_9CAUL</name>
<keyword evidence="6 12" id="KW-0732">Signal</keyword>
<feature type="compositionally biased region" description="Basic and acidic residues" evidence="11">
    <location>
        <begin position="683"/>
        <end position="693"/>
    </location>
</feature>
<dbReference type="GO" id="GO:0015628">
    <property type="term" value="P:protein secretion by the type II secretion system"/>
    <property type="evidence" value="ECO:0007669"/>
    <property type="project" value="InterPro"/>
</dbReference>
<feature type="region of interest" description="Disordered" evidence="11">
    <location>
        <begin position="329"/>
        <end position="352"/>
    </location>
</feature>
<gene>
    <name evidence="16" type="ORF">GGR13_002809</name>
</gene>
<dbReference type="Pfam" id="PF03958">
    <property type="entry name" value="Secretin_N"/>
    <property type="match status" value="3"/>
</dbReference>
<evidence type="ECO:0000256" key="9">
    <source>
        <dbReference type="ARBA" id="ARBA00023237"/>
    </source>
</evidence>
<keyword evidence="8" id="KW-0472">Membrane</keyword>
<dbReference type="InterPro" id="IPR004846">
    <property type="entry name" value="T2SS/T3SS_dom"/>
</dbReference>
<evidence type="ECO:0000256" key="1">
    <source>
        <dbReference type="ARBA" id="ARBA00004442"/>
    </source>
</evidence>
<evidence type="ECO:0000256" key="4">
    <source>
        <dbReference type="ARBA" id="ARBA00022452"/>
    </source>
</evidence>
<protein>
    <submittedName>
        <fullName evidence="16">General secretion pathway protein D</fullName>
    </submittedName>
</protein>
<dbReference type="NCBIfam" id="TIGR02517">
    <property type="entry name" value="type_II_gspD"/>
    <property type="match status" value="1"/>
</dbReference>
<organism evidence="16 17">
    <name type="scientific">Brevundimonas variabilis</name>
    <dbReference type="NCBI Taxonomy" id="74312"/>
    <lineage>
        <taxon>Bacteria</taxon>
        <taxon>Pseudomonadati</taxon>
        <taxon>Pseudomonadota</taxon>
        <taxon>Alphaproteobacteria</taxon>
        <taxon>Caulobacterales</taxon>
        <taxon>Caulobacteraceae</taxon>
        <taxon>Brevundimonas</taxon>
    </lineage>
</organism>
<dbReference type="InterPro" id="IPR001775">
    <property type="entry name" value="GspD/PilQ"/>
</dbReference>
<dbReference type="EMBL" id="JACHOR010000005">
    <property type="protein sequence ID" value="MBB5747188.1"/>
    <property type="molecule type" value="Genomic_DNA"/>
</dbReference>
<evidence type="ECO:0000256" key="11">
    <source>
        <dbReference type="SAM" id="MobiDB-lite"/>
    </source>
</evidence>
<evidence type="ECO:0000256" key="12">
    <source>
        <dbReference type="SAM" id="SignalP"/>
    </source>
</evidence>
<feature type="signal peptide" evidence="12">
    <location>
        <begin position="1"/>
        <end position="25"/>
    </location>
</feature>
<dbReference type="Pfam" id="PF00263">
    <property type="entry name" value="Secretin"/>
    <property type="match status" value="1"/>
</dbReference>
<proteinExistence type="inferred from homology"/>
<feature type="domain" description="NolW-like" evidence="14">
    <location>
        <begin position="203"/>
        <end position="265"/>
    </location>
</feature>
<evidence type="ECO:0000256" key="7">
    <source>
        <dbReference type="ARBA" id="ARBA00022927"/>
    </source>
</evidence>
<feature type="domain" description="GspD-like N0" evidence="15">
    <location>
        <begin position="46"/>
        <end position="115"/>
    </location>
</feature>
<dbReference type="PROSITE" id="PS00875">
    <property type="entry name" value="T2SP_D"/>
    <property type="match status" value="1"/>
</dbReference>
<feature type="region of interest" description="Disordered" evidence="11">
    <location>
        <begin position="649"/>
        <end position="693"/>
    </location>
</feature>
<dbReference type="Pfam" id="PF21305">
    <property type="entry name" value="type_II_gspD_N0"/>
    <property type="match status" value="1"/>
</dbReference>
<dbReference type="AlphaFoldDB" id="A0A7W9CK62"/>
<comment type="subcellular location">
    <subcellularLocation>
        <location evidence="1 10">Cell outer membrane</location>
    </subcellularLocation>
</comment>